<dbReference type="EMBL" id="ACDP02000026">
    <property type="protein sequence ID" value="EEO27429.1"/>
    <property type="molecule type" value="Genomic_DNA"/>
</dbReference>
<dbReference type="PANTHER" id="PTHR30126:SF94">
    <property type="entry name" value="LYSR FAMILY TRANSCRIPTIONAL REGULATOR"/>
    <property type="match status" value="1"/>
</dbReference>
<keyword evidence="7" id="KW-1185">Reference proteome</keyword>
<evidence type="ECO:0000313" key="6">
    <source>
        <dbReference type="EMBL" id="EEO27429.1"/>
    </source>
</evidence>
<keyword evidence="2" id="KW-0805">Transcription regulation</keyword>
<dbReference type="AlphaFoldDB" id="C3X2J3"/>
<dbReference type="PANTHER" id="PTHR30126">
    <property type="entry name" value="HTH-TYPE TRANSCRIPTIONAL REGULATOR"/>
    <property type="match status" value="1"/>
</dbReference>
<dbReference type="eggNOG" id="COG0583">
    <property type="taxonomic scope" value="Bacteria"/>
</dbReference>
<keyword evidence="3" id="KW-0238">DNA-binding</keyword>
<evidence type="ECO:0000256" key="2">
    <source>
        <dbReference type="ARBA" id="ARBA00023015"/>
    </source>
</evidence>
<sequence length="296" mass="33228">MNITLKQLSVFLAIARHGSMTSAADSLFMTKGAVSQALAELENQLGIRLFDRQHARLLMNHEGHKLLPLADELLARMQDIRHVFGDGGVDKRLRLGCTRTIGSYLLPGMLGAFESENGWLPRAVIGNTQEICGMLNRFEIDVALLEGPVTDPGLVSKPWMEDEMIVLAGKNHPLAKEKPVSFEKLGRERWILREPGSGSRAFFENQLALYLANSQVILSLNAFDAILSCVSRNLGLTFISSRVLGEPLYKGHFVPLHLERRFFRKLTLCHHRNKFISPTLEKWVAFCGMWSDFLTA</sequence>
<name>C3X2J3_9BURK</name>
<dbReference type="Proteomes" id="UP000003973">
    <property type="component" value="Unassembled WGS sequence"/>
</dbReference>
<evidence type="ECO:0000256" key="1">
    <source>
        <dbReference type="ARBA" id="ARBA00009437"/>
    </source>
</evidence>
<dbReference type="InterPro" id="IPR036390">
    <property type="entry name" value="WH_DNA-bd_sf"/>
</dbReference>
<comment type="similarity">
    <text evidence="1">Belongs to the LysR transcriptional regulatory family.</text>
</comment>
<dbReference type="FunFam" id="1.10.10.10:FF:000001">
    <property type="entry name" value="LysR family transcriptional regulator"/>
    <property type="match status" value="1"/>
</dbReference>
<dbReference type="PRINTS" id="PR00039">
    <property type="entry name" value="HTHLYSR"/>
</dbReference>
<evidence type="ECO:0000313" key="7">
    <source>
        <dbReference type="Proteomes" id="UP000003973"/>
    </source>
</evidence>
<dbReference type="GO" id="GO:0000976">
    <property type="term" value="F:transcription cis-regulatory region binding"/>
    <property type="evidence" value="ECO:0007669"/>
    <property type="project" value="TreeGrafter"/>
</dbReference>
<keyword evidence="4" id="KW-0804">Transcription</keyword>
<protein>
    <recommendedName>
        <fullName evidence="5">HTH lysR-type domain-containing protein</fullName>
    </recommendedName>
</protein>
<dbReference type="Gene3D" id="1.10.10.10">
    <property type="entry name" value="Winged helix-like DNA-binding domain superfamily/Winged helix DNA-binding domain"/>
    <property type="match status" value="1"/>
</dbReference>
<proteinExistence type="inferred from homology"/>
<dbReference type="GO" id="GO:0003700">
    <property type="term" value="F:DNA-binding transcription factor activity"/>
    <property type="evidence" value="ECO:0007669"/>
    <property type="project" value="InterPro"/>
</dbReference>
<dbReference type="SUPFAM" id="SSF53850">
    <property type="entry name" value="Periplasmic binding protein-like II"/>
    <property type="match status" value="1"/>
</dbReference>
<dbReference type="Pfam" id="PF00126">
    <property type="entry name" value="HTH_1"/>
    <property type="match status" value="1"/>
</dbReference>
<accession>C3X2J3</accession>
<gene>
    <name evidence="6" type="ORF">OFAG_00582</name>
</gene>
<dbReference type="InterPro" id="IPR036388">
    <property type="entry name" value="WH-like_DNA-bd_sf"/>
</dbReference>
<organism evidence="6 7">
    <name type="scientific">Oxalobacter paraformigenes</name>
    <dbReference type="NCBI Taxonomy" id="556268"/>
    <lineage>
        <taxon>Bacteria</taxon>
        <taxon>Pseudomonadati</taxon>
        <taxon>Pseudomonadota</taxon>
        <taxon>Betaproteobacteria</taxon>
        <taxon>Burkholderiales</taxon>
        <taxon>Oxalobacteraceae</taxon>
        <taxon>Oxalobacter</taxon>
    </lineage>
</organism>
<comment type="caution">
    <text evidence="6">The sequence shown here is derived from an EMBL/GenBank/DDBJ whole genome shotgun (WGS) entry which is preliminary data.</text>
</comment>
<dbReference type="RefSeq" id="WP_005876418.1">
    <property type="nucleotide sequence ID" value="NZ_CABMNL010000001.1"/>
</dbReference>
<evidence type="ECO:0000259" key="5">
    <source>
        <dbReference type="PROSITE" id="PS50931"/>
    </source>
</evidence>
<evidence type="ECO:0000256" key="4">
    <source>
        <dbReference type="ARBA" id="ARBA00023163"/>
    </source>
</evidence>
<dbReference type="InterPro" id="IPR005119">
    <property type="entry name" value="LysR_subst-bd"/>
</dbReference>
<dbReference type="Gene3D" id="3.40.190.290">
    <property type="match status" value="1"/>
</dbReference>
<dbReference type="PROSITE" id="PS50931">
    <property type="entry name" value="HTH_LYSR"/>
    <property type="match status" value="1"/>
</dbReference>
<dbReference type="Pfam" id="PF03466">
    <property type="entry name" value="LysR_substrate"/>
    <property type="match status" value="1"/>
</dbReference>
<reference evidence="6" key="1">
    <citation type="submission" date="2011-10" db="EMBL/GenBank/DDBJ databases">
        <title>The Genome Sequence of Oxalobacter formigenes HOxBLS.</title>
        <authorList>
            <consortium name="The Broad Institute Genome Sequencing Platform"/>
            <person name="Earl A."/>
            <person name="Ward D."/>
            <person name="Feldgarden M."/>
            <person name="Gevers D."/>
            <person name="Allison M.J."/>
            <person name="Humphrey S."/>
            <person name="Young S.K."/>
            <person name="Zeng Q."/>
            <person name="Gargeya S."/>
            <person name="Fitzgerald M."/>
            <person name="Haas B."/>
            <person name="Abouelleil A."/>
            <person name="Alvarado L."/>
            <person name="Arachchi H.M."/>
            <person name="Berlin A."/>
            <person name="Brown A."/>
            <person name="Chapman S.B."/>
            <person name="Chen Z."/>
            <person name="Dunbar C."/>
            <person name="Freedman E."/>
            <person name="Gearin G."/>
            <person name="Goldberg J."/>
            <person name="Griggs A."/>
            <person name="Gujja S."/>
            <person name="Heiman D."/>
            <person name="Howarth C."/>
            <person name="Larson L."/>
            <person name="Lui A."/>
            <person name="MacDonald P.J.P."/>
            <person name="Montmayeur A."/>
            <person name="Murphy C."/>
            <person name="Neiman D."/>
            <person name="Pearson M."/>
            <person name="Priest M."/>
            <person name="Roberts A."/>
            <person name="Saif S."/>
            <person name="Shea T."/>
            <person name="Shenoy N."/>
            <person name="Sisk P."/>
            <person name="Stolte C."/>
            <person name="Sykes S."/>
            <person name="Wortman J."/>
            <person name="Nusbaum C."/>
            <person name="Birren B."/>
        </authorList>
    </citation>
    <scope>NUCLEOTIDE SEQUENCE [LARGE SCALE GENOMIC DNA]</scope>
    <source>
        <strain evidence="6">HOxBLS</strain>
    </source>
</reference>
<dbReference type="SUPFAM" id="SSF46785">
    <property type="entry name" value="Winged helix' DNA-binding domain"/>
    <property type="match status" value="1"/>
</dbReference>
<dbReference type="InterPro" id="IPR000847">
    <property type="entry name" value="LysR_HTH_N"/>
</dbReference>
<dbReference type="HOGENOM" id="CLU_039613_6_1_4"/>
<feature type="domain" description="HTH lysR-type" evidence="5">
    <location>
        <begin position="3"/>
        <end position="60"/>
    </location>
</feature>
<evidence type="ECO:0000256" key="3">
    <source>
        <dbReference type="ARBA" id="ARBA00023125"/>
    </source>
</evidence>